<keyword evidence="2" id="KW-1133">Transmembrane helix</keyword>
<sequence length="177" mass="18559">MTQTDHLIAAYLARVERAASHLPTGRREELLGDLREHIEIVRAESGTGTEAEIRTILDRLGDPESIVAAADTQTDLPRVPAAPPTPPPPTAAPPMAAPPMPAPPFAPARPATPSLRPLWFILGGLAVLGVLVLCLGTLFLSRDGESLPNGEYLPPPPAPTERITTTPPTATTATVGP</sequence>
<proteinExistence type="predicted"/>
<dbReference type="Pfam" id="PF22564">
    <property type="entry name" value="HAAS"/>
    <property type="match status" value="1"/>
</dbReference>
<keyword evidence="2" id="KW-0472">Membrane</keyword>
<evidence type="ECO:0000313" key="4">
    <source>
        <dbReference type="Proteomes" id="UP001241758"/>
    </source>
</evidence>
<evidence type="ECO:0000313" key="3">
    <source>
        <dbReference type="EMBL" id="MDI6101836.1"/>
    </source>
</evidence>
<gene>
    <name evidence="3" type="ORF">QLQ12_24750</name>
</gene>
<protein>
    <recommendedName>
        <fullName evidence="5">DUF1707 domain-containing protein</fullName>
    </recommendedName>
</protein>
<keyword evidence="2" id="KW-0812">Transmembrane</keyword>
<evidence type="ECO:0008006" key="5">
    <source>
        <dbReference type="Google" id="ProtNLM"/>
    </source>
</evidence>
<organism evidence="3 4">
    <name type="scientific">Actinoplanes sandaracinus</name>
    <dbReference type="NCBI Taxonomy" id="3045177"/>
    <lineage>
        <taxon>Bacteria</taxon>
        <taxon>Bacillati</taxon>
        <taxon>Actinomycetota</taxon>
        <taxon>Actinomycetes</taxon>
        <taxon>Micromonosporales</taxon>
        <taxon>Micromonosporaceae</taxon>
        <taxon>Actinoplanes</taxon>
    </lineage>
</organism>
<dbReference type="EMBL" id="JASCTH010000016">
    <property type="protein sequence ID" value="MDI6101836.1"/>
    <property type="molecule type" value="Genomic_DNA"/>
</dbReference>
<reference evidence="3 4" key="1">
    <citation type="submission" date="2023-05" db="EMBL/GenBank/DDBJ databases">
        <title>Actinoplanes sp. NEAU-A12 genome sequencing.</title>
        <authorList>
            <person name="Wang Z.-S."/>
        </authorList>
    </citation>
    <scope>NUCLEOTIDE SEQUENCE [LARGE SCALE GENOMIC DNA]</scope>
    <source>
        <strain evidence="3 4">NEAU-A12</strain>
    </source>
</reference>
<keyword evidence="4" id="KW-1185">Reference proteome</keyword>
<feature type="region of interest" description="Disordered" evidence="1">
    <location>
        <begin position="145"/>
        <end position="177"/>
    </location>
</feature>
<feature type="region of interest" description="Disordered" evidence="1">
    <location>
        <begin position="74"/>
        <end position="98"/>
    </location>
</feature>
<name>A0ABT6WQ07_9ACTN</name>
<accession>A0ABT6WQ07</accession>
<evidence type="ECO:0000256" key="2">
    <source>
        <dbReference type="SAM" id="Phobius"/>
    </source>
</evidence>
<comment type="caution">
    <text evidence="3">The sequence shown here is derived from an EMBL/GenBank/DDBJ whole genome shotgun (WGS) entry which is preliminary data.</text>
</comment>
<dbReference type="Proteomes" id="UP001241758">
    <property type="component" value="Unassembled WGS sequence"/>
</dbReference>
<feature type="compositionally biased region" description="Low complexity" evidence="1">
    <location>
        <begin position="160"/>
        <end position="177"/>
    </location>
</feature>
<feature type="transmembrane region" description="Helical" evidence="2">
    <location>
        <begin position="118"/>
        <end position="140"/>
    </location>
</feature>
<feature type="compositionally biased region" description="Pro residues" evidence="1">
    <location>
        <begin position="80"/>
        <end position="98"/>
    </location>
</feature>
<evidence type="ECO:0000256" key="1">
    <source>
        <dbReference type="SAM" id="MobiDB-lite"/>
    </source>
</evidence>